<gene>
    <name evidence="7" type="ORF">K493DRAFT_236946</name>
</gene>
<evidence type="ECO:0000256" key="4">
    <source>
        <dbReference type="ARBA" id="ARBA00022989"/>
    </source>
</evidence>
<keyword evidence="5 6" id="KW-0472">Membrane</keyword>
<keyword evidence="4 6" id="KW-1133">Transmembrane helix</keyword>
<proteinExistence type="inferred from homology"/>
<keyword evidence="8" id="KW-1185">Reference proteome</keyword>
<evidence type="ECO:0000256" key="1">
    <source>
        <dbReference type="ARBA" id="ARBA00004141"/>
    </source>
</evidence>
<evidence type="ECO:0000313" key="7">
    <source>
        <dbReference type="EMBL" id="ORX88175.1"/>
    </source>
</evidence>
<dbReference type="PANTHER" id="PTHR22779">
    <property type="entry name" value="SD17342P"/>
    <property type="match status" value="1"/>
</dbReference>
<accession>A0A1Y1XR95</accession>
<evidence type="ECO:0000256" key="2">
    <source>
        <dbReference type="ARBA" id="ARBA00006325"/>
    </source>
</evidence>
<comment type="similarity">
    <text evidence="2">Belongs to the TMEM170 family.</text>
</comment>
<comment type="caution">
    <text evidence="7">The sequence shown here is derived from an EMBL/GenBank/DDBJ whole genome shotgun (WGS) entry which is preliminary data.</text>
</comment>
<feature type="transmembrane region" description="Helical" evidence="6">
    <location>
        <begin position="116"/>
        <end position="135"/>
    </location>
</feature>
<sequence length="139" mass="15964">MFRTEVFFPIPVDYIAPPWPSLYWPFRPEVGSEHLLYLNDIWRFTTLWSLIFALLVYAILGAWAVLVFRRSNWSLSILPLFVFLGLISAFFTGSLTGCILGVVYKAGSFRMSTWIPFLWSLILTLIGILNSYSTLTSIL</sequence>
<dbReference type="InterPro" id="IPR019334">
    <property type="entry name" value="TMEM170A/B/YPR153W-like"/>
</dbReference>
<dbReference type="EMBL" id="MCFE01000538">
    <property type="protein sequence ID" value="ORX88175.1"/>
    <property type="molecule type" value="Genomic_DNA"/>
</dbReference>
<dbReference type="PANTHER" id="PTHR22779:SF6">
    <property type="entry name" value="SD17342P"/>
    <property type="match status" value="1"/>
</dbReference>
<evidence type="ECO:0000256" key="3">
    <source>
        <dbReference type="ARBA" id="ARBA00022692"/>
    </source>
</evidence>
<evidence type="ECO:0000256" key="5">
    <source>
        <dbReference type="ARBA" id="ARBA00023136"/>
    </source>
</evidence>
<comment type="subcellular location">
    <subcellularLocation>
        <location evidence="1">Membrane</location>
        <topology evidence="1">Multi-pass membrane protein</topology>
    </subcellularLocation>
</comment>
<feature type="transmembrane region" description="Helical" evidence="6">
    <location>
        <begin position="47"/>
        <end position="68"/>
    </location>
</feature>
<feature type="transmembrane region" description="Helical" evidence="6">
    <location>
        <begin position="80"/>
        <end position="104"/>
    </location>
</feature>
<protein>
    <recommendedName>
        <fullName evidence="9">Integral membrane protein</fullName>
    </recommendedName>
</protein>
<dbReference type="Proteomes" id="UP000193498">
    <property type="component" value="Unassembled WGS sequence"/>
</dbReference>
<evidence type="ECO:0000313" key="8">
    <source>
        <dbReference type="Proteomes" id="UP000193498"/>
    </source>
</evidence>
<organism evidence="7 8">
    <name type="scientific">Basidiobolus meristosporus CBS 931.73</name>
    <dbReference type="NCBI Taxonomy" id="1314790"/>
    <lineage>
        <taxon>Eukaryota</taxon>
        <taxon>Fungi</taxon>
        <taxon>Fungi incertae sedis</taxon>
        <taxon>Zoopagomycota</taxon>
        <taxon>Entomophthoromycotina</taxon>
        <taxon>Basidiobolomycetes</taxon>
        <taxon>Basidiobolales</taxon>
        <taxon>Basidiobolaceae</taxon>
        <taxon>Basidiobolus</taxon>
    </lineage>
</organism>
<evidence type="ECO:0000256" key="6">
    <source>
        <dbReference type="SAM" id="Phobius"/>
    </source>
</evidence>
<dbReference type="InParanoid" id="A0A1Y1XR95"/>
<dbReference type="OrthoDB" id="2131401at2759"/>
<keyword evidence="3 6" id="KW-0812">Transmembrane</keyword>
<dbReference type="STRING" id="1314790.A0A1Y1XR95"/>
<evidence type="ECO:0008006" key="9">
    <source>
        <dbReference type="Google" id="ProtNLM"/>
    </source>
</evidence>
<dbReference type="Pfam" id="PF10190">
    <property type="entry name" value="Tmemb_170"/>
    <property type="match status" value="1"/>
</dbReference>
<name>A0A1Y1XR95_9FUNG</name>
<reference evidence="7 8" key="1">
    <citation type="submission" date="2016-07" db="EMBL/GenBank/DDBJ databases">
        <title>Pervasive Adenine N6-methylation of Active Genes in Fungi.</title>
        <authorList>
            <consortium name="DOE Joint Genome Institute"/>
            <person name="Mondo S.J."/>
            <person name="Dannebaum R.O."/>
            <person name="Kuo R.C."/>
            <person name="Labutti K."/>
            <person name="Haridas S."/>
            <person name="Kuo A."/>
            <person name="Salamov A."/>
            <person name="Ahrendt S.R."/>
            <person name="Lipzen A."/>
            <person name="Sullivan W."/>
            <person name="Andreopoulos W.B."/>
            <person name="Clum A."/>
            <person name="Lindquist E."/>
            <person name="Daum C."/>
            <person name="Ramamoorthy G.K."/>
            <person name="Gryganskyi A."/>
            <person name="Culley D."/>
            <person name="Magnuson J.K."/>
            <person name="James T.Y."/>
            <person name="O'Malley M.A."/>
            <person name="Stajich J.E."/>
            <person name="Spatafora J.W."/>
            <person name="Visel A."/>
            <person name="Grigoriev I.V."/>
        </authorList>
    </citation>
    <scope>NUCLEOTIDE SEQUENCE [LARGE SCALE GENOMIC DNA]</scope>
    <source>
        <strain evidence="7 8">CBS 931.73</strain>
    </source>
</reference>
<dbReference type="GO" id="GO:0016020">
    <property type="term" value="C:membrane"/>
    <property type="evidence" value="ECO:0007669"/>
    <property type="project" value="UniProtKB-SubCell"/>
</dbReference>
<dbReference type="AlphaFoldDB" id="A0A1Y1XR95"/>